<dbReference type="EMBL" id="AZEC01000004">
    <property type="protein sequence ID" value="KRL13408.1"/>
    <property type="molecule type" value="Genomic_DNA"/>
</dbReference>
<protein>
    <submittedName>
        <fullName evidence="3">Beta-lactamase domain-containing protein</fullName>
    </submittedName>
</protein>
<feature type="domain" description="Metallo-beta-lactamase" evidence="2">
    <location>
        <begin position="18"/>
        <end position="211"/>
    </location>
</feature>
<dbReference type="AlphaFoldDB" id="A0A0R1MZ61"/>
<dbReference type="Pfam" id="PF12706">
    <property type="entry name" value="Lactamase_B_2"/>
    <property type="match status" value="1"/>
</dbReference>
<gene>
    <name evidence="3" type="ORF">FD09_GL002239</name>
</gene>
<sequence>MEFQVLGYFGGYPTAEAGTSGYLLRSGDTNVLLDAGSGVLSALEKVLDPLQLDAAVISHYHHDHTADLGVLQYLWQLKQGPRKEKVLPIYGNTQNPIEFATLTWPGATIGQPYTDTAPITIGPLTFTFMRTVHPIPAFAMRIEEAKTGKVLSFTADTRYFPELTDFVRGSDVLITDTNFLNDHQGVAWHMTAGESGKLARDAQVGRLIVSHLPQQLSLAKLQEQAQEAAGDIKVTLASNINHLEMV</sequence>
<dbReference type="OrthoDB" id="9794898at2"/>
<name>A0A0R1MZ61_9LACO</name>
<dbReference type="SMART" id="SM00849">
    <property type="entry name" value="Lactamase_B"/>
    <property type="match status" value="1"/>
</dbReference>
<dbReference type="PATRIC" id="fig|1423792.3.peg.2278"/>
<keyword evidence="4" id="KW-1185">Reference proteome</keyword>
<reference evidence="3 4" key="1">
    <citation type="journal article" date="2015" name="Genome Announc.">
        <title>Expanding the biotechnology potential of lactobacilli through comparative genomics of 213 strains and associated genera.</title>
        <authorList>
            <person name="Sun Z."/>
            <person name="Harris H.M."/>
            <person name="McCann A."/>
            <person name="Guo C."/>
            <person name="Argimon S."/>
            <person name="Zhang W."/>
            <person name="Yang X."/>
            <person name="Jeffery I.B."/>
            <person name="Cooney J.C."/>
            <person name="Kagawa T.F."/>
            <person name="Liu W."/>
            <person name="Song Y."/>
            <person name="Salvetti E."/>
            <person name="Wrobel A."/>
            <person name="Rasinkangas P."/>
            <person name="Parkhill J."/>
            <person name="Rea M.C."/>
            <person name="O'Sullivan O."/>
            <person name="Ritari J."/>
            <person name="Douillard F.P."/>
            <person name="Paul Ross R."/>
            <person name="Yang R."/>
            <person name="Briner A.E."/>
            <person name="Felis G.E."/>
            <person name="de Vos W.M."/>
            <person name="Barrangou R."/>
            <person name="Klaenhammer T.R."/>
            <person name="Caufield P.W."/>
            <person name="Cui Y."/>
            <person name="Zhang H."/>
            <person name="O'Toole P.W."/>
        </authorList>
    </citation>
    <scope>NUCLEOTIDE SEQUENCE [LARGE SCALE GENOMIC DNA]</scope>
    <source>
        <strain evidence="3 4">DSM 12744</strain>
    </source>
</reference>
<evidence type="ECO:0000259" key="2">
    <source>
        <dbReference type="SMART" id="SM00849"/>
    </source>
</evidence>
<dbReference type="PANTHER" id="PTHR46018:SF4">
    <property type="entry name" value="METALLO-HYDROLASE YHFI-RELATED"/>
    <property type="match status" value="1"/>
</dbReference>
<dbReference type="Proteomes" id="UP000051330">
    <property type="component" value="Unassembled WGS sequence"/>
</dbReference>
<comment type="caution">
    <text evidence="3">The sequence shown here is derived from an EMBL/GenBank/DDBJ whole genome shotgun (WGS) entry which is preliminary data.</text>
</comment>
<evidence type="ECO:0000313" key="4">
    <source>
        <dbReference type="Proteomes" id="UP000051330"/>
    </source>
</evidence>
<dbReference type="SUPFAM" id="SSF56281">
    <property type="entry name" value="Metallo-hydrolase/oxidoreductase"/>
    <property type="match status" value="1"/>
</dbReference>
<dbReference type="RefSeq" id="WP_057819380.1">
    <property type="nucleotide sequence ID" value="NZ_AZEC01000004.1"/>
</dbReference>
<dbReference type="PANTHER" id="PTHR46018">
    <property type="entry name" value="ZINC PHOSPHODIESTERASE ELAC PROTEIN 1"/>
    <property type="match status" value="1"/>
</dbReference>
<dbReference type="Gene3D" id="3.60.15.10">
    <property type="entry name" value="Ribonuclease Z/Hydroxyacylglutathione hydrolase-like"/>
    <property type="match status" value="1"/>
</dbReference>
<accession>A0A0R1MZ61</accession>
<evidence type="ECO:0000313" key="3">
    <source>
        <dbReference type="EMBL" id="KRL13408.1"/>
    </source>
</evidence>
<dbReference type="GO" id="GO:0042781">
    <property type="term" value="F:3'-tRNA processing endoribonuclease activity"/>
    <property type="evidence" value="ECO:0007669"/>
    <property type="project" value="TreeGrafter"/>
</dbReference>
<keyword evidence="1" id="KW-0862">Zinc</keyword>
<evidence type="ECO:0000256" key="1">
    <source>
        <dbReference type="ARBA" id="ARBA00022833"/>
    </source>
</evidence>
<dbReference type="STRING" id="1423792.FD09_GL002239"/>
<organism evidence="3 4">
    <name type="scientific">Schleiferilactobacillus perolens DSM 12744</name>
    <dbReference type="NCBI Taxonomy" id="1423792"/>
    <lineage>
        <taxon>Bacteria</taxon>
        <taxon>Bacillati</taxon>
        <taxon>Bacillota</taxon>
        <taxon>Bacilli</taxon>
        <taxon>Lactobacillales</taxon>
        <taxon>Lactobacillaceae</taxon>
        <taxon>Schleiferilactobacillus</taxon>
    </lineage>
</organism>
<dbReference type="InterPro" id="IPR036866">
    <property type="entry name" value="RibonucZ/Hydroxyglut_hydro"/>
</dbReference>
<dbReference type="CDD" id="cd07716">
    <property type="entry name" value="RNaseZ_short-form-like_MBL-fold"/>
    <property type="match status" value="1"/>
</dbReference>
<proteinExistence type="predicted"/>
<dbReference type="InterPro" id="IPR001279">
    <property type="entry name" value="Metallo-B-lactamas"/>
</dbReference>